<evidence type="ECO:0000313" key="3">
    <source>
        <dbReference type="Proteomes" id="UP000283269"/>
    </source>
</evidence>
<feature type="transmembrane region" description="Helical" evidence="1">
    <location>
        <begin position="156"/>
        <end position="175"/>
    </location>
</feature>
<feature type="transmembrane region" description="Helical" evidence="1">
    <location>
        <begin position="108"/>
        <end position="136"/>
    </location>
</feature>
<keyword evidence="1" id="KW-1133">Transmembrane helix</keyword>
<sequence length="336" mass="37044">MSDLLSIIITGLRHIQVTRYSQLQLVITLDEETLSLNIFYSPSAFFSPHLTTTQGLSFFQWQGWTGLIGCMLAEGPRPFLLIVISTLIRTTGILQIRLYALYSLNKRILALMVVFFIASTATSAWVMGTALSSVTATAVQIPGGMFCVPANVTPHFYAFWIPMLAFETLLCALAMIRGVQTFKSNGSLFHSGRQLVGILIRDSLMYFVMYVFSPSDCACANPMCFPSSICATYVTCLLTSLVEVPVGFSLAMSCVLANRVVLNVRVVSRDIDASRITASQKPLTAHTLNDASFCSPGTLTEYEMARLRTMRAERKFSVMVPATRDDDSDNPPFTVL</sequence>
<evidence type="ECO:0000256" key="1">
    <source>
        <dbReference type="SAM" id="Phobius"/>
    </source>
</evidence>
<comment type="caution">
    <text evidence="2">The sequence shown here is derived from an EMBL/GenBank/DDBJ whole genome shotgun (WGS) entry which is preliminary data.</text>
</comment>
<name>A0A409WSU5_PSICY</name>
<accession>A0A409WSU5</accession>
<organism evidence="2 3">
    <name type="scientific">Psilocybe cyanescens</name>
    <dbReference type="NCBI Taxonomy" id="93625"/>
    <lineage>
        <taxon>Eukaryota</taxon>
        <taxon>Fungi</taxon>
        <taxon>Dikarya</taxon>
        <taxon>Basidiomycota</taxon>
        <taxon>Agaricomycotina</taxon>
        <taxon>Agaricomycetes</taxon>
        <taxon>Agaricomycetidae</taxon>
        <taxon>Agaricales</taxon>
        <taxon>Agaricineae</taxon>
        <taxon>Strophariaceae</taxon>
        <taxon>Psilocybe</taxon>
    </lineage>
</organism>
<dbReference type="InParanoid" id="A0A409WSU5"/>
<keyword evidence="3" id="KW-1185">Reference proteome</keyword>
<feature type="transmembrane region" description="Helical" evidence="1">
    <location>
        <begin position="79"/>
        <end position="96"/>
    </location>
</feature>
<reference evidence="2 3" key="1">
    <citation type="journal article" date="2018" name="Evol. Lett.">
        <title>Horizontal gene cluster transfer increased hallucinogenic mushroom diversity.</title>
        <authorList>
            <person name="Reynolds H.T."/>
            <person name="Vijayakumar V."/>
            <person name="Gluck-Thaler E."/>
            <person name="Korotkin H.B."/>
            <person name="Matheny P.B."/>
            <person name="Slot J.C."/>
        </authorList>
    </citation>
    <scope>NUCLEOTIDE SEQUENCE [LARGE SCALE GENOMIC DNA]</scope>
    <source>
        <strain evidence="2 3">2631</strain>
    </source>
</reference>
<keyword evidence="1" id="KW-0472">Membrane</keyword>
<gene>
    <name evidence="2" type="ORF">CVT25_013415</name>
</gene>
<protein>
    <submittedName>
        <fullName evidence="2">Uncharacterized protein</fullName>
    </submittedName>
</protein>
<dbReference type="EMBL" id="NHYD01003237">
    <property type="protein sequence ID" value="PPQ81572.1"/>
    <property type="molecule type" value="Genomic_DNA"/>
</dbReference>
<keyword evidence="1" id="KW-0812">Transmembrane</keyword>
<evidence type="ECO:0000313" key="2">
    <source>
        <dbReference type="EMBL" id="PPQ81572.1"/>
    </source>
</evidence>
<dbReference type="OrthoDB" id="3349377at2759"/>
<dbReference type="Proteomes" id="UP000283269">
    <property type="component" value="Unassembled WGS sequence"/>
</dbReference>
<proteinExistence type="predicted"/>
<dbReference type="AlphaFoldDB" id="A0A409WSU5"/>
<feature type="transmembrane region" description="Helical" evidence="1">
    <location>
        <begin position="195"/>
        <end position="213"/>
    </location>
</feature>